<dbReference type="Gene3D" id="2.10.109.10">
    <property type="entry name" value="Umud Fragment, subunit A"/>
    <property type="match status" value="1"/>
</dbReference>
<dbReference type="AlphaFoldDB" id="A0AAW3GMQ8"/>
<reference evidence="5 6" key="1">
    <citation type="submission" date="2013-11" db="EMBL/GenBank/DDBJ databases">
        <authorList>
            <person name="da Piedade I."/>
            <person name="Tang M.H.E."/>
            <person name="Bojesen A.M."/>
        </authorList>
    </citation>
    <scope>NUCLEOTIDE SEQUENCE [LARGE SCALE GENOMIC DNA]</scope>
    <source>
        <strain evidence="5 6">Sz4is</strain>
    </source>
</reference>
<dbReference type="SUPFAM" id="SSF47413">
    <property type="entry name" value="lambda repressor-like DNA-binding domains"/>
    <property type="match status" value="1"/>
</dbReference>
<keyword evidence="1" id="KW-0805">Transcription regulation</keyword>
<keyword evidence="2" id="KW-0238">DNA-binding</keyword>
<evidence type="ECO:0000259" key="4">
    <source>
        <dbReference type="PROSITE" id="PS50943"/>
    </source>
</evidence>
<gene>
    <name evidence="5" type="ORF">AT55_00055</name>
</gene>
<dbReference type="CDD" id="cd00093">
    <property type="entry name" value="HTH_XRE"/>
    <property type="match status" value="1"/>
</dbReference>
<proteinExistence type="predicted"/>
<dbReference type="PANTHER" id="PTHR40661">
    <property type="match status" value="1"/>
</dbReference>
<dbReference type="GO" id="GO:0003677">
    <property type="term" value="F:DNA binding"/>
    <property type="evidence" value="ECO:0007669"/>
    <property type="project" value="UniProtKB-KW"/>
</dbReference>
<dbReference type="CDD" id="cd06529">
    <property type="entry name" value="S24_LexA-like"/>
    <property type="match status" value="1"/>
</dbReference>
<dbReference type="InterPro" id="IPR015927">
    <property type="entry name" value="Peptidase_S24_S26A/B/C"/>
</dbReference>
<dbReference type="InterPro" id="IPR039418">
    <property type="entry name" value="LexA-like"/>
</dbReference>
<dbReference type="PROSITE" id="PS50943">
    <property type="entry name" value="HTH_CROC1"/>
    <property type="match status" value="1"/>
</dbReference>
<dbReference type="InterPro" id="IPR010982">
    <property type="entry name" value="Lambda_DNA-bd_dom_sf"/>
</dbReference>
<dbReference type="PANTHER" id="PTHR40661:SF1">
    <property type="entry name" value="HTH CRO_C1-TYPE DOMAIN-CONTAINING PROTEIN"/>
    <property type="match status" value="1"/>
</dbReference>
<protein>
    <submittedName>
        <fullName evidence="5">Phage transcriptional repressor</fullName>
    </submittedName>
</protein>
<dbReference type="Proteomes" id="UP000032278">
    <property type="component" value="Unassembled WGS sequence"/>
</dbReference>
<dbReference type="SMART" id="SM00530">
    <property type="entry name" value="HTH_XRE"/>
    <property type="match status" value="1"/>
</dbReference>
<evidence type="ECO:0000256" key="3">
    <source>
        <dbReference type="ARBA" id="ARBA00023163"/>
    </source>
</evidence>
<dbReference type="Pfam" id="PF01381">
    <property type="entry name" value="HTH_3"/>
    <property type="match status" value="1"/>
</dbReference>
<evidence type="ECO:0000256" key="1">
    <source>
        <dbReference type="ARBA" id="ARBA00023015"/>
    </source>
</evidence>
<dbReference type="Gene3D" id="1.10.260.40">
    <property type="entry name" value="lambda repressor-like DNA-binding domains"/>
    <property type="match status" value="1"/>
</dbReference>
<dbReference type="EMBL" id="JAUE01000033">
    <property type="protein sequence ID" value="KIS18006.1"/>
    <property type="molecule type" value="Genomic_DNA"/>
</dbReference>
<dbReference type="InterPro" id="IPR001387">
    <property type="entry name" value="Cro/C1-type_HTH"/>
</dbReference>
<dbReference type="Pfam" id="PF00717">
    <property type="entry name" value="Peptidase_S24"/>
    <property type="match status" value="1"/>
</dbReference>
<feature type="domain" description="HTH cro/C1-type" evidence="4">
    <location>
        <begin position="6"/>
        <end position="68"/>
    </location>
</feature>
<comment type="caution">
    <text evidence="5">The sequence shown here is derived from an EMBL/GenBank/DDBJ whole genome shotgun (WGS) entry which is preliminary data.</text>
</comment>
<evidence type="ECO:0000313" key="5">
    <source>
        <dbReference type="EMBL" id="KIS18006.1"/>
    </source>
</evidence>
<keyword evidence="3" id="KW-0804">Transcription</keyword>
<dbReference type="InterPro" id="IPR036286">
    <property type="entry name" value="LexA/Signal_pep-like_sf"/>
</dbReference>
<evidence type="ECO:0000313" key="6">
    <source>
        <dbReference type="Proteomes" id="UP000032278"/>
    </source>
</evidence>
<name>A0AAW3GMQ8_STRSZ</name>
<dbReference type="RefSeq" id="WP_043036723.1">
    <property type="nucleotide sequence ID" value="NZ_JAUE01000033.1"/>
</dbReference>
<organism evidence="5 6">
    <name type="scientific">Streptococcus equi subsp. zooepidemicus Sz4is</name>
    <dbReference type="NCBI Taxonomy" id="1381082"/>
    <lineage>
        <taxon>Bacteria</taxon>
        <taxon>Bacillati</taxon>
        <taxon>Bacillota</taxon>
        <taxon>Bacilli</taxon>
        <taxon>Lactobacillales</taxon>
        <taxon>Streptococcaceae</taxon>
        <taxon>Streptococcus</taxon>
    </lineage>
</organism>
<accession>A0AAW3GMQ8</accession>
<sequence>MIGQKIKLLRKSKKLTLDELAKQLNEKYPDTFNFNKGRLSKWENNKDEPRLSSIVIIADFFGVSVDYFTDRQTEIQAVFDELNPNRQNKVLHFAHSELEQQNNEDDKVMPLFKVIGTTEAAAARGLGYGFDFDDYDTYSVYTDEEPPAYDVATRVSGNSMLPDYKDGDMLYLIDSGISKYSGQLCVVSYNDQTYFKKVYTEPNGLRLVSLNSDYDDIFIDYPPESGTHLKIFSVVGSFTPIEN</sequence>
<evidence type="ECO:0000256" key="2">
    <source>
        <dbReference type="ARBA" id="ARBA00023125"/>
    </source>
</evidence>
<dbReference type="SUPFAM" id="SSF51306">
    <property type="entry name" value="LexA/Signal peptidase"/>
    <property type="match status" value="1"/>
</dbReference>